<protein>
    <submittedName>
        <fullName evidence="1">Uncharacterized protein</fullName>
    </submittedName>
</protein>
<name>A0A0C9W2E3_SPHS4</name>
<reference evidence="1 2" key="1">
    <citation type="submission" date="2014-06" db="EMBL/GenBank/DDBJ databases">
        <title>Evolutionary Origins and Diversification of the Mycorrhizal Mutualists.</title>
        <authorList>
            <consortium name="DOE Joint Genome Institute"/>
            <consortium name="Mycorrhizal Genomics Consortium"/>
            <person name="Kohler A."/>
            <person name="Kuo A."/>
            <person name="Nagy L.G."/>
            <person name="Floudas D."/>
            <person name="Copeland A."/>
            <person name="Barry K.W."/>
            <person name="Cichocki N."/>
            <person name="Veneault-Fourrey C."/>
            <person name="LaButti K."/>
            <person name="Lindquist E.A."/>
            <person name="Lipzen A."/>
            <person name="Lundell T."/>
            <person name="Morin E."/>
            <person name="Murat C."/>
            <person name="Riley R."/>
            <person name="Ohm R."/>
            <person name="Sun H."/>
            <person name="Tunlid A."/>
            <person name="Henrissat B."/>
            <person name="Grigoriev I.V."/>
            <person name="Hibbett D.S."/>
            <person name="Martin F."/>
        </authorList>
    </citation>
    <scope>NUCLEOTIDE SEQUENCE [LARGE SCALE GENOMIC DNA]</scope>
    <source>
        <strain evidence="1 2">SS14</strain>
    </source>
</reference>
<keyword evidence="2" id="KW-1185">Reference proteome</keyword>
<evidence type="ECO:0000313" key="1">
    <source>
        <dbReference type="EMBL" id="KIJ45790.1"/>
    </source>
</evidence>
<sequence length="295" mass="33516">MEHYKRRASLANLRNGTFKVRFSHSMLAALRCSGRCSRVTSPVITGYRSSSTIPFPLTQDSNVSFQPRQSATHALVLPLVPTDDKFADFVQTVKETVVPRRYNNSSRYYPENPFVYDRLCLIISRHGLWGPDATPDYILTLMQTLEGLRDTLSSTGIIKLNLGKLILPNPKEGVEFTPDALASFSIGLHSSEENEQYVKLYRTITDTFFNAKLISEERARPTNRATFVARPNTSFDITRLASALKHFGGPDIDDFDTPDPIDLDLGTFEIREVMLTQVRNWTQFLPERPLLRLRL</sequence>
<dbReference type="Proteomes" id="UP000054279">
    <property type="component" value="Unassembled WGS sequence"/>
</dbReference>
<dbReference type="EMBL" id="KN837110">
    <property type="protein sequence ID" value="KIJ45790.1"/>
    <property type="molecule type" value="Genomic_DNA"/>
</dbReference>
<dbReference type="AlphaFoldDB" id="A0A0C9W2E3"/>
<organism evidence="1 2">
    <name type="scientific">Sphaerobolus stellatus (strain SS14)</name>
    <dbReference type="NCBI Taxonomy" id="990650"/>
    <lineage>
        <taxon>Eukaryota</taxon>
        <taxon>Fungi</taxon>
        <taxon>Dikarya</taxon>
        <taxon>Basidiomycota</taxon>
        <taxon>Agaricomycotina</taxon>
        <taxon>Agaricomycetes</taxon>
        <taxon>Phallomycetidae</taxon>
        <taxon>Geastrales</taxon>
        <taxon>Sphaerobolaceae</taxon>
        <taxon>Sphaerobolus</taxon>
    </lineage>
</organism>
<accession>A0A0C9W2E3</accession>
<gene>
    <name evidence="1" type="ORF">M422DRAFT_29506</name>
</gene>
<dbReference type="HOGENOM" id="CLU_943884_0_0_1"/>
<evidence type="ECO:0000313" key="2">
    <source>
        <dbReference type="Proteomes" id="UP000054279"/>
    </source>
</evidence>
<proteinExistence type="predicted"/>